<comment type="caution">
    <text evidence="1">The sequence shown here is derived from an EMBL/GenBank/DDBJ whole genome shotgun (WGS) entry which is preliminary data.</text>
</comment>
<evidence type="ECO:0000313" key="2">
    <source>
        <dbReference type="Proteomes" id="UP000754644"/>
    </source>
</evidence>
<dbReference type="InterPro" id="IPR052985">
    <property type="entry name" value="CoA-trans_III_biosynth/detox"/>
</dbReference>
<dbReference type="Proteomes" id="UP000754644">
    <property type="component" value="Unassembled WGS sequence"/>
</dbReference>
<dbReference type="PANTHER" id="PTHR48229:SF1">
    <property type="entry name" value="ALPHA METHYLACYL-COA RACEMASE-RELATED"/>
    <property type="match status" value="1"/>
</dbReference>
<evidence type="ECO:0000313" key="1">
    <source>
        <dbReference type="EMBL" id="NQV65361.1"/>
    </source>
</evidence>
<name>A0A972VXK7_9GAMM</name>
<dbReference type="SUPFAM" id="SSF89796">
    <property type="entry name" value="CoA-transferase family III (CaiB/BaiF)"/>
    <property type="match status" value="2"/>
</dbReference>
<dbReference type="InterPro" id="IPR023606">
    <property type="entry name" value="CoA-Trfase_III_dom_1_sf"/>
</dbReference>
<protein>
    <submittedName>
        <fullName evidence="1">CoA transferase</fullName>
    </submittedName>
</protein>
<gene>
    <name evidence="1" type="ORF">HQ497_08345</name>
</gene>
<dbReference type="Gene3D" id="3.40.50.10540">
    <property type="entry name" value="Crotonobetainyl-coa:carnitine coa-transferase, domain 1"/>
    <property type="match status" value="1"/>
</dbReference>
<dbReference type="GO" id="GO:0016740">
    <property type="term" value="F:transferase activity"/>
    <property type="evidence" value="ECO:0007669"/>
    <property type="project" value="UniProtKB-KW"/>
</dbReference>
<feature type="non-terminal residue" evidence="1">
    <location>
        <position position="391"/>
    </location>
</feature>
<proteinExistence type="predicted"/>
<keyword evidence="1" id="KW-0808">Transferase</keyword>
<dbReference type="PANTHER" id="PTHR48229">
    <property type="entry name" value="CAIB/BAIF FAMILY ENZYME (AFU_ORTHOLOGUE AFUA_1G05360)-RELATED"/>
    <property type="match status" value="1"/>
</dbReference>
<reference evidence="1" key="1">
    <citation type="submission" date="2020-05" db="EMBL/GenBank/DDBJ databases">
        <title>Sulfur intermediates as new biogeochemical hubs in an aquatic model microbial ecosystem.</title>
        <authorList>
            <person name="Vigneron A."/>
        </authorList>
    </citation>
    <scope>NUCLEOTIDE SEQUENCE</scope>
    <source>
        <strain evidence="1">Bin.250</strain>
    </source>
</reference>
<accession>A0A972VXK7</accession>
<sequence length="391" mass="41677">MNTAFQELLVLRGLEPPTEAIDLVGQDPVLSTRFTLGETAAAVFAAIGVGVNDLWQLQTGRRQDLSIKIPHAAAALRSYNYFNVEESGASGHDASAASINWALQQQRQRISTPHPTRDGRYFLPHMGLPHLAQRALDVLKCDYELEAVINAVAGWDALALEEAIAAVGGCGAMVRSAAEWAAHPQGQALAGRPLVEIIKIADSPPEPVGLVATGRPLSGLKVLDLTRILAGPTCARTLSEHGAEVLMVTAEHLPQADMFVRDTSHGKRSCFLNLDVDAERQQLLELVRTADVFSQGYRPEVLANRGLSPAALAEIRPGIIYTSMNCYGFDGPFAARAGWEQLAQAVTGIAAEQGGERPALLPAAACDYTTGYLAAYGTLLALGRRAREGGA</sequence>
<dbReference type="EMBL" id="JABMOJ010000310">
    <property type="protein sequence ID" value="NQV65361.1"/>
    <property type="molecule type" value="Genomic_DNA"/>
</dbReference>
<organism evidence="1 2">
    <name type="scientific">SAR86 cluster bacterium</name>
    <dbReference type="NCBI Taxonomy" id="2030880"/>
    <lineage>
        <taxon>Bacteria</taxon>
        <taxon>Pseudomonadati</taxon>
        <taxon>Pseudomonadota</taxon>
        <taxon>Gammaproteobacteria</taxon>
        <taxon>SAR86 cluster</taxon>
    </lineage>
</organism>
<dbReference type="Pfam" id="PF02515">
    <property type="entry name" value="CoA_transf_3"/>
    <property type="match status" value="1"/>
</dbReference>
<dbReference type="InterPro" id="IPR003673">
    <property type="entry name" value="CoA-Trfase_fam_III"/>
</dbReference>
<dbReference type="AlphaFoldDB" id="A0A972VXK7"/>